<evidence type="ECO:0000256" key="7">
    <source>
        <dbReference type="ARBA" id="ARBA00022771"/>
    </source>
</evidence>
<keyword evidence="7 12" id="KW-0863">Zinc-finger</keyword>
<dbReference type="Pfam" id="PF08275">
    <property type="entry name" value="DNAG_N"/>
    <property type="match status" value="1"/>
</dbReference>
<dbReference type="PANTHER" id="PTHR30313:SF2">
    <property type="entry name" value="DNA PRIMASE"/>
    <property type="match status" value="1"/>
</dbReference>
<evidence type="ECO:0000256" key="4">
    <source>
        <dbReference type="ARBA" id="ARBA00022695"/>
    </source>
</evidence>
<dbReference type="InterPro" id="IPR019475">
    <property type="entry name" value="DNA_primase_DnaB-bd"/>
</dbReference>
<dbReference type="AlphaFoldDB" id="A0A1L3GEL6"/>
<evidence type="ECO:0000256" key="13">
    <source>
        <dbReference type="PIRNR" id="PIRNR002811"/>
    </source>
</evidence>
<organism evidence="16 17">
    <name type="scientific">Syntrophotalea acetylenica</name>
    <name type="common">Pelobacter acetylenicus</name>
    <dbReference type="NCBI Taxonomy" id="29542"/>
    <lineage>
        <taxon>Bacteria</taxon>
        <taxon>Pseudomonadati</taxon>
        <taxon>Thermodesulfobacteriota</taxon>
        <taxon>Desulfuromonadia</taxon>
        <taxon>Desulfuromonadales</taxon>
        <taxon>Syntrophotaleaceae</taxon>
        <taxon>Syntrophotalea</taxon>
    </lineage>
</organism>
<dbReference type="Pfam" id="PF01807">
    <property type="entry name" value="Zn_ribbon_DnaG"/>
    <property type="match status" value="1"/>
</dbReference>
<comment type="similarity">
    <text evidence="12 13">Belongs to the DnaG primase family.</text>
</comment>
<dbReference type="InterPro" id="IPR016136">
    <property type="entry name" value="DNA_helicase_N/primase_C"/>
</dbReference>
<dbReference type="Proteomes" id="UP000182264">
    <property type="component" value="Chromosome"/>
</dbReference>
<dbReference type="GO" id="GO:0000428">
    <property type="term" value="C:DNA-directed RNA polymerase complex"/>
    <property type="evidence" value="ECO:0007669"/>
    <property type="project" value="UniProtKB-KW"/>
</dbReference>
<evidence type="ECO:0000256" key="5">
    <source>
        <dbReference type="ARBA" id="ARBA00022705"/>
    </source>
</evidence>
<dbReference type="GO" id="GO:0008270">
    <property type="term" value="F:zinc ion binding"/>
    <property type="evidence" value="ECO:0007669"/>
    <property type="project" value="UniProtKB-UniRule"/>
</dbReference>
<evidence type="ECO:0000313" key="16">
    <source>
        <dbReference type="EMBL" id="APG24381.1"/>
    </source>
</evidence>
<gene>
    <name evidence="12" type="primary">dnaG</name>
    <name evidence="16" type="ORF">A7E75_04525</name>
</gene>
<dbReference type="Gene3D" id="3.90.980.10">
    <property type="entry name" value="DNA primase, catalytic core, N-terminal domain"/>
    <property type="match status" value="1"/>
</dbReference>
<accession>A0A1L3GEL6</accession>
<dbReference type="SUPFAM" id="SSF57783">
    <property type="entry name" value="Zinc beta-ribbon"/>
    <property type="match status" value="1"/>
</dbReference>
<keyword evidence="1 12" id="KW-0240">DNA-directed RNA polymerase</keyword>
<comment type="function">
    <text evidence="12 13">RNA polymerase that catalyzes the synthesis of short RNA molecules used as primers for DNA polymerase during DNA replication.</text>
</comment>
<dbReference type="Gene3D" id="1.10.860.10">
    <property type="entry name" value="DNAb Helicase, Chain A"/>
    <property type="match status" value="1"/>
</dbReference>
<dbReference type="InterPro" id="IPR036977">
    <property type="entry name" value="DNA_primase_Znf_CHC2"/>
</dbReference>
<dbReference type="SUPFAM" id="SSF56731">
    <property type="entry name" value="DNA primase core"/>
    <property type="match status" value="1"/>
</dbReference>
<keyword evidence="5 12" id="KW-0235">DNA replication</keyword>
<keyword evidence="2 12" id="KW-0639">Primosome</keyword>
<sequence length="604" mass="68208">MTGRIAEDKVEQIRTRADIVEVISDYVSLKRSGRNHVGLCPFHAEKTPSFNVNADRQIYHCFGCGVGGDVFAFLMNIEGLNFPDAVRRLGERYGIEVEEEQVTPEEERRREERERMLRVVEVACDFYHRLLVEDPQGKPARDYLRQRGFDGELARQFRLGWAPGGWEALAKHLRAKGFDPVWARDRIGLIRASHEQGRGDYDLFRARLLFPIFDERGRAVAFGGRLLQGSGPKYINSPESPIYHKSRVLYGLCQARDAMRQSGDAIVVEGYFDQMALYRAGFCNAVATCGTALTAEHVRLLKRFADRVLLLFDQDDAGRKATVRAMDVLVPEGLQTMVVTLDAGEDPDSFLCKHDADDMRERLAAARPALEMFMAQTLEEHGAGIENRARAVEKILARLRLLPGDIERDLYLKELASRTGLDEALLRRKVRPVAQPSVPPRVSVVTARPPAAVDSRAVAAAPSVALKAQRILLRLLLSYEVARDEARRIGIDELFDAGDMHLLAERAVALPAENAPLEEKMRIDDLDATQQGLLSGILIEDEGLYAENSDELFQQCRETVKKERMKQRLQQLQGLMREAERGQDFSGLANWQREFQELTRRLKG</sequence>
<dbReference type="GO" id="GO:1990077">
    <property type="term" value="C:primosome complex"/>
    <property type="evidence" value="ECO:0007669"/>
    <property type="project" value="UniProtKB-KW"/>
</dbReference>
<dbReference type="PIRSF" id="PIRSF002811">
    <property type="entry name" value="DnaG"/>
    <property type="match status" value="1"/>
</dbReference>
<keyword evidence="9" id="KW-0460">Magnesium</keyword>
<dbReference type="InterPro" id="IPR006171">
    <property type="entry name" value="TOPRIM_dom"/>
</dbReference>
<dbReference type="EC" id="2.7.7.101" evidence="12"/>
<dbReference type="CDD" id="cd03364">
    <property type="entry name" value="TOPRIM_DnaG_primases"/>
    <property type="match status" value="1"/>
</dbReference>
<dbReference type="InterPro" id="IPR037068">
    <property type="entry name" value="DNA_primase_core_N_sf"/>
</dbReference>
<dbReference type="InterPro" id="IPR034151">
    <property type="entry name" value="TOPRIM_DnaG_bac"/>
</dbReference>
<feature type="domain" description="Toprim" evidence="15">
    <location>
        <begin position="263"/>
        <end position="344"/>
    </location>
</feature>
<evidence type="ECO:0000256" key="12">
    <source>
        <dbReference type="HAMAP-Rule" id="MF_00974"/>
    </source>
</evidence>
<evidence type="ECO:0000256" key="14">
    <source>
        <dbReference type="PIRSR" id="PIRSR002811-1"/>
    </source>
</evidence>
<dbReference type="GO" id="GO:0005737">
    <property type="term" value="C:cytoplasm"/>
    <property type="evidence" value="ECO:0007669"/>
    <property type="project" value="TreeGrafter"/>
</dbReference>
<dbReference type="FunFam" id="3.90.580.10:FF:000001">
    <property type="entry name" value="DNA primase"/>
    <property type="match status" value="1"/>
</dbReference>
<evidence type="ECO:0000256" key="9">
    <source>
        <dbReference type="ARBA" id="ARBA00022842"/>
    </source>
</evidence>
<dbReference type="HAMAP" id="MF_00974">
    <property type="entry name" value="DNA_primase_DnaG"/>
    <property type="match status" value="1"/>
</dbReference>
<dbReference type="Pfam" id="PF10410">
    <property type="entry name" value="DnaB_bind"/>
    <property type="match status" value="1"/>
</dbReference>
<keyword evidence="11 12" id="KW-0804">Transcription</keyword>
<keyword evidence="6 12" id="KW-0479">Metal-binding</keyword>
<evidence type="ECO:0000256" key="6">
    <source>
        <dbReference type="ARBA" id="ARBA00022723"/>
    </source>
</evidence>
<dbReference type="PROSITE" id="PS50880">
    <property type="entry name" value="TOPRIM"/>
    <property type="match status" value="1"/>
</dbReference>
<keyword evidence="3 12" id="KW-0808">Transferase</keyword>
<proteinExistence type="inferred from homology"/>
<dbReference type="Pfam" id="PF13155">
    <property type="entry name" value="Toprim_2"/>
    <property type="match status" value="1"/>
</dbReference>
<dbReference type="Gene3D" id="3.40.1360.10">
    <property type="match status" value="1"/>
</dbReference>
<dbReference type="GO" id="GO:0003899">
    <property type="term" value="F:DNA-directed RNA polymerase activity"/>
    <property type="evidence" value="ECO:0007669"/>
    <property type="project" value="UniProtKB-UniRule"/>
</dbReference>
<keyword evidence="17" id="KW-1185">Reference proteome</keyword>
<evidence type="ECO:0000259" key="15">
    <source>
        <dbReference type="PROSITE" id="PS50880"/>
    </source>
</evidence>
<dbReference type="SMART" id="SM00400">
    <property type="entry name" value="ZnF_CHCC"/>
    <property type="match status" value="1"/>
</dbReference>
<dbReference type="InterPro" id="IPR002694">
    <property type="entry name" value="Znf_CHC2"/>
</dbReference>
<dbReference type="GO" id="GO:0003677">
    <property type="term" value="F:DNA binding"/>
    <property type="evidence" value="ECO:0007669"/>
    <property type="project" value="UniProtKB-KW"/>
</dbReference>
<dbReference type="FunFam" id="3.40.1360.10:FF:000002">
    <property type="entry name" value="DNA primase"/>
    <property type="match status" value="1"/>
</dbReference>
<dbReference type="EMBL" id="CP015518">
    <property type="protein sequence ID" value="APG24381.1"/>
    <property type="molecule type" value="Genomic_DNA"/>
</dbReference>
<keyword evidence="4 12" id="KW-0548">Nucleotidyltransferase</keyword>
<evidence type="ECO:0000256" key="1">
    <source>
        <dbReference type="ARBA" id="ARBA00022478"/>
    </source>
</evidence>
<feature type="zinc finger region" description="CHC2-type" evidence="12 14">
    <location>
        <begin position="40"/>
        <end position="64"/>
    </location>
</feature>
<evidence type="ECO:0000256" key="10">
    <source>
        <dbReference type="ARBA" id="ARBA00023125"/>
    </source>
</evidence>
<dbReference type="InterPro" id="IPR006295">
    <property type="entry name" value="DNA_primase_DnaG"/>
</dbReference>
<evidence type="ECO:0000256" key="11">
    <source>
        <dbReference type="ARBA" id="ARBA00023163"/>
    </source>
</evidence>
<name>A0A1L3GEL6_SYNAC</name>
<dbReference type="SMART" id="SM00493">
    <property type="entry name" value="TOPRIM"/>
    <property type="match status" value="1"/>
</dbReference>
<dbReference type="NCBIfam" id="TIGR01391">
    <property type="entry name" value="dnaG"/>
    <property type="match status" value="1"/>
</dbReference>
<evidence type="ECO:0000256" key="3">
    <source>
        <dbReference type="ARBA" id="ARBA00022679"/>
    </source>
</evidence>
<dbReference type="InterPro" id="IPR050219">
    <property type="entry name" value="DnaG_primase"/>
</dbReference>
<comment type="domain">
    <text evidence="12">Contains an N-terminal zinc-binding domain, a central core domain that contains the primase activity, and a C-terminal DnaB-binding domain.</text>
</comment>
<dbReference type="GO" id="GO:0006269">
    <property type="term" value="P:DNA replication, synthesis of primer"/>
    <property type="evidence" value="ECO:0007669"/>
    <property type="project" value="UniProtKB-UniRule"/>
</dbReference>
<dbReference type="PANTHER" id="PTHR30313">
    <property type="entry name" value="DNA PRIMASE"/>
    <property type="match status" value="1"/>
</dbReference>
<dbReference type="InterPro" id="IPR030846">
    <property type="entry name" value="DnaG_bac"/>
</dbReference>
<protein>
    <recommendedName>
        <fullName evidence="12 13">DNA primase</fullName>
        <ecNumber evidence="12">2.7.7.101</ecNumber>
    </recommendedName>
</protein>
<keyword evidence="8 12" id="KW-0862">Zinc</keyword>
<dbReference type="RefSeq" id="WP_072286220.1">
    <property type="nucleotide sequence ID" value="NZ_CP015518.1"/>
</dbReference>
<evidence type="ECO:0000256" key="8">
    <source>
        <dbReference type="ARBA" id="ARBA00022833"/>
    </source>
</evidence>
<evidence type="ECO:0000313" key="17">
    <source>
        <dbReference type="Proteomes" id="UP000182264"/>
    </source>
</evidence>
<comment type="catalytic activity">
    <reaction evidence="12">
        <text>ssDNA + n NTP = ssDNA/pppN(pN)n-1 hybrid + (n-1) diphosphate.</text>
        <dbReference type="EC" id="2.7.7.101"/>
    </reaction>
</comment>
<dbReference type="STRING" id="29542.A6070_13165"/>
<comment type="cofactor">
    <cofactor evidence="12 13 14">
        <name>Zn(2+)</name>
        <dbReference type="ChEBI" id="CHEBI:29105"/>
    </cofactor>
    <text evidence="12 13 14">Binds 1 zinc ion per monomer.</text>
</comment>
<keyword evidence="10 12" id="KW-0238">DNA-binding</keyword>
<comment type="subunit">
    <text evidence="12">Monomer. Interacts with DnaB.</text>
</comment>
<dbReference type="Gene3D" id="3.90.580.10">
    <property type="entry name" value="Zinc finger, CHC2-type domain"/>
    <property type="match status" value="1"/>
</dbReference>
<dbReference type="InterPro" id="IPR013264">
    <property type="entry name" value="DNAG_N"/>
</dbReference>
<reference evidence="16 17" key="1">
    <citation type="journal article" date="2017" name="Genome Announc.">
        <title>Complete Genome Sequences of Two Acetylene-Fermenting Pelobacter acetylenicus Strains.</title>
        <authorList>
            <person name="Sutton J.M."/>
            <person name="Baesman S.M."/>
            <person name="Fierst J.L."/>
            <person name="Poret-Peterson A.T."/>
            <person name="Oremland R.S."/>
            <person name="Dunlap D.S."/>
            <person name="Akob D.M."/>
        </authorList>
    </citation>
    <scope>NUCLEOTIDE SEQUENCE [LARGE SCALE GENOMIC DNA]</scope>
    <source>
        <strain evidence="16 17">DSM 3247</strain>
    </source>
</reference>
<evidence type="ECO:0000256" key="2">
    <source>
        <dbReference type="ARBA" id="ARBA00022515"/>
    </source>
</evidence>